<feature type="region of interest" description="Disordered" evidence="8">
    <location>
        <begin position="784"/>
        <end position="817"/>
    </location>
</feature>
<dbReference type="GeneID" id="19243282"/>
<accession>U1GSZ0</accession>
<dbReference type="InterPro" id="IPR051143">
    <property type="entry name" value="TrkH_K-transport"/>
</dbReference>
<name>U1GSZ0_ENDPU</name>
<keyword evidence="2 7" id="KW-0813">Transport</keyword>
<evidence type="ECO:0000256" key="2">
    <source>
        <dbReference type="ARBA" id="ARBA00022448"/>
    </source>
</evidence>
<keyword evidence="6 7" id="KW-0472">Membrane</keyword>
<evidence type="ECO:0000256" key="7">
    <source>
        <dbReference type="PIRNR" id="PIRNR002450"/>
    </source>
</evidence>
<dbReference type="HOGENOM" id="CLU_005947_4_1_1"/>
<dbReference type="PANTHER" id="PTHR31064">
    <property type="entry name" value="POTASSIUM TRANSPORT PROTEIN DDB_G0292412-RELATED"/>
    <property type="match status" value="1"/>
</dbReference>
<dbReference type="InterPro" id="IPR003445">
    <property type="entry name" value="Cat_transpt"/>
</dbReference>
<dbReference type="OrthoDB" id="9999863at2759"/>
<dbReference type="PIRSF" id="PIRSF002450">
    <property type="entry name" value="K+_transpter_TRK"/>
    <property type="match status" value="1"/>
</dbReference>
<dbReference type="eggNOG" id="KOG1341">
    <property type="taxonomic scope" value="Eukaryota"/>
</dbReference>
<feature type="transmembrane region" description="Helical" evidence="7">
    <location>
        <begin position="413"/>
        <end position="432"/>
    </location>
</feature>
<dbReference type="InterPro" id="IPR015958">
    <property type="entry name" value="Trk1_fungi"/>
</dbReference>
<evidence type="ECO:0000313" key="9">
    <source>
        <dbReference type="EMBL" id="ERF75528.1"/>
    </source>
</evidence>
<evidence type="ECO:0000256" key="8">
    <source>
        <dbReference type="SAM" id="MobiDB-lite"/>
    </source>
</evidence>
<feature type="transmembrane region" description="Helical" evidence="7">
    <location>
        <begin position="31"/>
        <end position="52"/>
    </location>
</feature>
<evidence type="ECO:0000256" key="3">
    <source>
        <dbReference type="ARBA" id="ARBA00022692"/>
    </source>
</evidence>
<dbReference type="Pfam" id="PF02386">
    <property type="entry name" value="TrkH"/>
    <property type="match status" value="1"/>
</dbReference>
<dbReference type="Proteomes" id="UP000019373">
    <property type="component" value="Unassembled WGS sequence"/>
</dbReference>
<keyword evidence="4 7" id="KW-1133">Transmembrane helix</keyword>
<dbReference type="RefSeq" id="XP_007787127.1">
    <property type="nucleotide sequence ID" value="XM_007788937.1"/>
</dbReference>
<evidence type="ECO:0000256" key="5">
    <source>
        <dbReference type="ARBA" id="ARBA00023065"/>
    </source>
</evidence>
<gene>
    <name evidence="9" type="ORF">EPUS_08433</name>
</gene>
<organism evidence="9 10">
    <name type="scientific">Endocarpon pusillum (strain Z07020 / HMAS-L-300199)</name>
    <name type="common">Lichen-forming fungus</name>
    <dbReference type="NCBI Taxonomy" id="1263415"/>
    <lineage>
        <taxon>Eukaryota</taxon>
        <taxon>Fungi</taxon>
        <taxon>Dikarya</taxon>
        <taxon>Ascomycota</taxon>
        <taxon>Pezizomycotina</taxon>
        <taxon>Eurotiomycetes</taxon>
        <taxon>Chaetothyriomycetidae</taxon>
        <taxon>Verrucariales</taxon>
        <taxon>Verrucariaceae</taxon>
        <taxon>Endocarpon</taxon>
    </lineage>
</organism>
<feature type="transmembrane region" description="Helical" evidence="7">
    <location>
        <begin position="370"/>
        <end position="393"/>
    </location>
</feature>
<dbReference type="OMA" id="NNHPRDV"/>
<comment type="subcellular location">
    <subcellularLocation>
        <location evidence="1">Membrane</location>
        <topology evidence="1">Multi-pass membrane protein</topology>
    </subcellularLocation>
</comment>
<feature type="transmembrane region" description="Helical" evidence="7">
    <location>
        <begin position="95"/>
        <end position="115"/>
    </location>
</feature>
<evidence type="ECO:0000313" key="10">
    <source>
        <dbReference type="Proteomes" id="UP000019373"/>
    </source>
</evidence>
<comment type="caution">
    <text evidence="7">Lacks conserved residue(s) required for the propagation of feature annotation.</text>
</comment>
<keyword evidence="7" id="KW-0633">Potassium transport</keyword>
<evidence type="ECO:0000256" key="6">
    <source>
        <dbReference type="ARBA" id="ARBA00023136"/>
    </source>
</evidence>
<feature type="transmembrane region" description="Helical" evidence="7">
    <location>
        <begin position="444"/>
        <end position="468"/>
    </location>
</feature>
<keyword evidence="3 7" id="KW-0812">Transmembrane</keyword>
<keyword evidence="10" id="KW-1185">Reference proteome</keyword>
<dbReference type="GO" id="GO:0140107">
    <property type="term" value="F:high-affinity potassium ion transmembrane transporter activity"/>
    <property type="evidence" value="ECO:0007669"/>
    <property type="project" value="TreeGrafter"/>
</dbReference>
<evidence type="ECO:0000256" key="1">
    <source>
        <dbReference type="ARBA" id="ARBA00004141"/>
    </source>
</evidence>
<dbReference type="PANTHER" id="PTHR31064:SF37">
    <property type="entry name" value="TRANSPORTER, PUTATIVE (EUROFUNG)-RELATED"/>
    <property type="match status" value="1"/>
</dbReference>
<sequence length="817" mass="91547">MSQLTKCIDHRLPAPVRRVWHTFIRPALPDWSFITIHYLYFILMCLVSSLLFRVTSTPSKNVSYVDSLFLVTSAMTEAGLNTVNLSQLNTFQQVLLFFLIVLGSAIWVSIATVHIRKRAFEQKLQELADNKKKRLRLSRSLRTSLSKTGKDTGDRRIAAIASGALRGTALVEGDGRPKDDCNLNADEHITFDLPLQQKADDEHVSLDNLKELSHSAYRGHSSPLSLDANLDSDKHRPATARYDSYDVRSPAAKSSVADNVRILETQRSPAHGCDIDSTTIPLQRRHTRIFSGYGVGARPSLSSHPRNATLDISPTRSIDDEERAFGRRMQSLTFFDKYLKGFNGLIGRNSQFHGLSEKDRRKLGGLEYDALVLLSYLVPTYFFLFQLAGAIGMGAWMQSNRPDVALKNGLDPFWTGSFFAISAFNNSGMALLDANAVALQTSYYCLLTLGFLILAGNTCFPPFLRLIIWTGKVCIPRSWNDSKWDKRRQVLQFLLDHPRRCYTHLFPSAQTWWLVGTLVVLNGIDWVAFEVLNIGNPAIESIPTHFRVLDGLFQAFAVRSGGFYVVSISQLRPALLCLYIYMMYLSALPVTLTLRNTNVYEERSLGIFAEEIANTQASPPQPPPRRDSTSERLASTLRRHITGQVSTSADSPTITTATTWSRRDFLQQQLRGQLSHDLWWLALAIFLITIIETSQLSRDPINFSVFNIIFECVSAYGCVGISVGVPWDNYSFCGAWHTGSKLVLCAVMLRGRHRGLPVAIDRAVLVPDQRLGWAEEEDAVARRKRTRSIGGGDAVTTTTRRRSSGSVSRNALREREG</sequence>
<dbReference type="GO" id="GO:0030007">
    <property type="term" value="P:intracellular potassium ion homeostasis"/>
    <property type="evidence" value="ECO:0007669"/>
    <property type="project" value="UniProtKB-UniRule"/>
</dbReference>
<protein>
    <recommendedName>
        <fullName evidence="7">Potassium transport protein</fullName>
    </recommendedName>
</protein>
<proteinExistence type="inferred from homology"/>
<comment type="similarity">
    <text evidence="7">Belongs to the TrkH potassium transport family.</text>
</comment>
<keyword evidence="5 7" id="KW-0406">Ion transport</keyword>
<dbReference type="AlphaFoldDB" id="U1GSZ0"/>
<dbReference type="GO" id="GO:1990573">
    <property type="term" value="P:potassium ion import across plasma membrane"/>
    <property type="evidence" value="ECO:0007669"/>
    <property type="project" value="TreeGrafter"/>
</dbReference>
<evidence type="ECO:0000256" key="4">
    <source>
        <dbReference type="ARBA" id="ARBA00022989"/>
    </source>
</evidence>
<dbReference type="GO" id="GO:0005886">
    <property type="term" value="C:plasma membrane"/>
    <property type="evidence" value="ECO:0007669"/>
    <property type="project" value="InterPro"/>
</dbReference>
<keyword evidence="7" id="KW-0630">Potassium</keyword>
<dbReference type="EMBL" id="KE720809">
    <property type="protein sequence ID" value="ERF75528.1"/>
    <property type="molecule type" value="Genomic_DNA"/>
</dbReference>
<reference evidence="10" key="1">
    <citation type="journal article" date="2014" name="BMC Genomics">
        <title>Genome characteristics reveal the impact of lichenization on lichen-forming fungus Endocarpon pusillum Hedwig (Verrucariales, Ascomycota).</title>
        <authorList>
            <person name="Wang Y.-Y."/>
            <person name="Liu B."/>
            <person name="Zhang X.-Y."/>
            <person name="Zhou Q.-M."/>
            <person name="Zhang T."/>
            <person name="Li H."/>
            <person name="Yu Y.-F."/>
            <person name="Zhang X.-L."/>
            <person name="Hao X.-Y."/>
            <person name="Wang M."/>
            <person name="Wang L."/>
            <person name="Wei J.-C."/>
        </authorList>
    </citation>
    <scope>NUCLEOTIDE SEQUENCE [LARGE SCALE GENOMIC DNA]</scope>
    <source>
        <strain evidence="10">Z07020 / HMAS-L-300199</strain>
    </source>
</reference>